<dbReference type="KEGG" id="acou:A5CBH24_12980"/>
<dbReference type="Pfam" id="PF10728">
    <property type="entry name" value="DUF2520"/>
    <property type="match status" value="1"/>
</dbReference>
<dbReference type="InterPro" id="IPR028939">
    <property type="entry name" value="P5C_Rdtase_cat_N"/>
</dbReference>
<organism evidence="3 4">
    <name type="scientific">Alistipes communis</name>
    <dbReference type="NCBI Taxonomy" id="2585118"/>
    <lineage>
        <taxon>Bacteria</taxon>
        <taxon>Pseudomonadati</taxon>
        <taxon>Bacteroidota</taxon>
        <taxon>Bacteroidia</taxon>
        <taxon>Bacteroidales</taxon>
        <taxon>Rikenellaceae</taxon>
        <taxon>Alistipes</taxon>
    </lineage>
</organism>
<dbReference type="InterPro" id="IPR037108">
    <property type="entry name" value="TM1727-like_C_sf"/>
</dbReference>
<dbReference type="RefSeq" id="WP_317129842.1">
    <property type="nucleotide sequence ID" value="NZ_AP019735.1"/>
</dbReference>
<dbReference type="SUPFAM" id="SSF51735">
    <property type="entry name" value="NAD(P)-binding Rossmann-fold domains"/>
    <property type="match status" value="1"/>
</dbReference>
<evidence type="ECO:0000313" key="4">
    <source>
        <dbReference type="Proteomes" id="UP000318946"/>
    </source>
</evidence>
<evidence type="ECO:0000259" key="1">
    <source>
        <dbReference type="Pfam" id="PF03807"/>
    </source>
</evidence>
<dbReference type="Gene3D" id="1.10.1040.20">
    <property type="entry name" value="ProC-like, C-terminal domain"/>
    <property type="match status" value="1"/>
</dbReference>
<dbReference type="Pfam" id="PF03807">
    <property type="entry name" value="F420_oxidored"/>
    <property type="match status" value="1"/>
</dbReference>
<evidence type="ECO:0000259" key="2">
    <source>
        <dbReference type="Pfam" id="PF10728"/>
    </source>
</evidence>
<dbReference type="PANTHER" id="PTHR40459:SF1">
    <property type="entry name" value="CONSERVED HYPOTHETICAL ALANINE AND LEUCINE RICH PROTEIN"/>
    <property type="match status" value="1"/>
</dbReference>
<accession>A0A4Y1WTH9</accession>
<dbReference type="SUPFAM" id="SSF48179">
    <property type="entry name" value="6-phosphogluconate dehydrogenase C-terminal domain-like"/>
    <property type="match status" value="1"/>
</dbReference>
<protein>
    <recommendedName>
        <fullName evidence="5">NADP oxidoreductase</fullName>
    </recommendedName>
</protein>
<feature type="domain" description="DUF2520" evidence="2">
    <location>
        <begin position="125"/>
        <end position="251"/>
    </location>
</feature>
<keyword evidence="4" id="KW-1185">Reference proteome</keyword>
<evidence type="ECO:0000313" key="3">
    <source>
        <dbReference type="EMBL" id="BBL03985.1"/>
    </source>
</evidence>
<dbReference type="Proteomes" id="UP000318946">
    <property type="component" value="Chromosome"/>
</dbReference>
<dbReference type="AlphaFoldDB" id="A0A4Y1WTH9"/>
<dbReference type="GeneID" id="78342018"/>
<sequence>MIRSVVIIGSGNLAEALARAVAASPLGLRQVFGRNRDRVAAVAALSGTVGESDPSRLAHADIYLIAVSDAAVAEVASSLPIDAAAVVAHTAGSVPVDALARFPRRAVFYPFQTFTKGREVDFSEIPILVETASPDLRGEVEAFARCLSRTVLYADSTLRGQVHLAGVFACNFANHLFELGGEVLRRAGVSADLLRPLIAETTAKALAAARPAAVQTGPAVRGDLPTQERHLRLLADDALLSDIYRLITQSIWETSRKIS</sequence>
<gene>
    <name evidence="3" type="ORF">A5CBH24_12980</name>
</gene>
<proteinExistence type="predicted"/>
<dbReference type="Gene3D" id="3.40.50.720">
    <property type="entry name" value="NAD(P)-binding Rossmann-like Domain"/>
    <property type="match status" value="1"/>
</dbReference>
<dbReference type="InterPro" id="IPR018931">
    <property type="entry name" value="DUF2520"/>
</dbReference>
<dbReference type="PANTHER" id="PTHR40459">
    <property type="entry name" value="CONSERVED HYPOTHETICAL ALANINE AND LEUCINE RICH PROTEIN"/>
    <property type="match status" value="1"/>
</dbReference>
<dbReference type="InterPro" id="IPR008927">
    <property type="entry name" value="6-PGluconate_DH-like_C_sf"/>
</dbReference>
<dbReference type="InterPro" id="IPR036291">
    <property type="entry name" value="NAD(P)-bd_dom_sf"/>
</dbReference>
<reference evidence="4" key="1">
    <citation type="submission" date="2019-06" db="EMBL/GenBank/DDBJ databases">
        <title>Alistipes onderdonkii subsp. vulgaris subsp. nov., Alistipes dispar sp. nov. and Alistipes communis sp. nov., isolated from human faeces, and creation of Alistipes onderdonkii subsp. onderdonkii subsp. nov.</title>
        <authorList>
            <person name="Sakamoto M."/>
            <person name="Ikeyama N."/>
            <person name="Ogata Y."/>
            <person name="Suda W."/>
            <person name="Iino T."/>
            <person name="Hattori M."/>
            <person name="Ohkuma M."/>
        </authorList>
    </citation>
    <scope>NUCLEOTIDE SEQUENCE [LARGE SCALE GENOMIC DNA]</scope>
    <source>
        <strain evidence="4">5CBH24</strain>
    </source>
</reference>
<feature type="domain" description="Pyrroline-5-carboxylate reductase catalytic N-terminal" evidence="1">
    <location>
        <begin position="5"/>
        <end position="82"/>
    </location>
</feature>
<evidence type="ECO:0008006" key="5">
    <source>
        <dbReference type="Google" id="ProtNLM"/>
    </source>
</evidence>
<dbReference type="EMBL" id="AP019735">
    <property type="protein sequence ID" value="BBL03985.1"/>
    <property type="molecule type" value="Genomic_DNA"/>
</dbReference>
<name>A0A4Y1WTH9_9BACT</name>